<dbReference type="SUPFAM" id="SSF82615">
    <property type="entry name" value="Polo-box domain"/>
    <property type="match status" value="2"/>
</dbReference>
<dbReference type="CDD" id="cd13118">
    <property type="entry name" value="POLO_box_1"/>
    <property type="match status" value="1"/>
</dbReference>
<feature type="domain" description="POLO box" evidence="14">
    <location>
        <begin position="369"/>
        <end position="448"/>
    </location>
</feature>
<keyword evidence="9" id="KW-0067">ATP-binding</keyword>
<feature type="domain" description="Protein kinase" evidence="13">
    <location>
        <begin position="25"/>
        <end position="276"/>
    </location>
</feature>
<dbReference type="InterPro" id="IPR000719">
    <property type="entry name" value="Prot_kinase_dom"/>
</dbReference>
<evidence type="ECO:0000259" key="13">
    <source>
        <dbReference type="PROSITE" id="PS50011"/>
    </source>
</evidence>
<organism evidence="15 16">
    <name type="scientific">Intoshia linei</name>
    <dbReference type="NCBI Taxonomy" id="1819745"/>
    <lineage>
        <taxon>Eukaryota</taxon>
        <taxon>Metazoa</taxon>
        <taxon>Spiralia</taxon>
        <taxon>Lophotrochozoa</taxon>
        <taxon>Mesozoa</taxon>
        <taxon>Orthonectida</taxon>
        <taxon>Rhopaluridae</taxon>
        <taxon>Intoshia</taxon>
    </lineage>
</organism>
<name>A0A177B9C6_9BILA</name>
<keyword evidence="8" id="KW-0418">Kinase</keyword>
<keyword evidence="7" id="KW-0547">Nucleotide-binding</keyword>
<evidence type="ECO:0000256" key="3">
    <source>
        <dbReference type="ARBA" id="ARBA00022490"/>
    </source>
</evidence>
<dbReference type="Proteomes" id="UP000078046">
    <property type="component" value="Unassembled WGS sequence"/>
</dbReference>
<evidence type="ECO:0000256" key="12">
    <source>
        <dbReference type="ARBA" id="ARBA00048347"/>
    </source>
</evidence>
<dbReference type="GO" id="GO:0005634">
    <property type="term" value="C:nucleus"/>
    <property type="evidence" value="ECO:0007669"/>
    <property type="project" value="TreeGrafter"/>
</dbReference>
<keyword evidence="3" id="KW-0963">Cytoplasm</keyword>
<dbReference type="Pfam" id="PF00659">
    <property type="entry name" value="POLO_box"/>
    <property type="match status" value="2"/>
</dbReference>
<evidence type="ECO:0000256" key="4">
    <source>
        <dbReference type="ARBA" id="ARBA00022527"/>
    </source>
</evidence>
<dbReference type="PROSITE" id="PS50078">
    <property type="entry name" value="POLO_BOX"/>
    <property type="match status" value="2"/>
</dbReference>
<feature type="domain" description="POLO box" evidence="14">
    <location>
        <begin position="470"/>
        <end position="552"/>
    </location>
</feature>
<dbReference type="Gene3D" id="3.30.1120.30">
    <property type="entry name" value="POLO box domain"/>
    <property type="match status" value="2"/>
</dbReference>
<keyword evidence="5" id="KW-0808">Transferase</keyword>
<dbReference type="GO" id="GO:0004674">
    <property type="term" value="F:protein serine/threonine kinase activity"/>
    <property type="evidence" value="ECO:0007669"/>
    <property type="project" value="UniProtKB-KW"/>
</dbReference>
<dbReference type="PANTHER" id="PTHR24345:SF93">
    <property type="entry name" value="SERINE_THREONINE-PROTEIN KINASE PLK1"/>
    <property type="match status" value="1"/>
</dbReference>
<dbReference type="OrthoDB" id="408964at2759"/>
<accession>A0A177B9C6</accession>
<comment type="catalytic activity">
    <reaction evidence="12">
        <text>L-seryl-[protein] + ATP = O-phospho-L-seryl-[protein] + ADP + H(+)</text>
        <dbReference type="Rhea" id="RHEA:17989"/>
        <dbReference type="Rhea" id="RHEA-COMP:9863"/>
        <dbReference type="Rhea" id="RHEA-COMP:11604"/>
        <dbReference type="ChEBI" id="CHEBI:15378"/>
        <dbReference type="ChEBI" id="CHEBI:29999"/>
        <dbReference type="ChEBI" id="CHEBI:30616"/>
        <dbReference type="ChEBI" id="CHEBI:83421"/>
        <dbReference type="ChEBI" id="CHEBI:456216"/>
        <dbReference type="EC" id="2.7.11.21"/>
    </reaction>
</comment>
<keyword evidence="10" id="KW-0206">Cytoskeleton</keyword>
<reference evidence="15 16" key="1">
    <citation type="submission" date="2016-04" db="EMBL/GenBank/DDBJ databases">
        <title>The genome of Intoshia linei affirms orthonectids as highly simplified spiralians.</title>
        <authorList>
            <person name="Mikhailov K.V."/>
            <person name="Slusarev G.S."/>
            <person name="Nikitin M.A."/>
            <person name="Logacheva M.D."/>
            <person name="Penin A."/>
            <person name="Aleoshin V."/>
            <person name="Panchin Y.V."/>
        </authorList>
    </citation>
    <scope>NUCLEOTIDE SEQUENCE [LARGE SCALE GENOMIC DNA]</scope>
    <source>
        <strain evidence="15">Intl2013</strain>
        <tissue evidence="15">Whole animal</tissue>
    </source>
</reference>
<dbReference type="InterPro" id="IPR033701">
    <property type="entry name" value="POLO_box_1"/>
</dbReference>
<evidence type="ECO:0000313" key="16">
    <source>
        <dbReference type="Proteomes" id="UP000078046"/>
    </source>
</evidence>
<comment type="catalytic activity">
    <reaction evidence="11">
        <text>L-threonyl-[protein] + ATP = O-phospho-L-threonyl-[protein] + ADP + H(+)</text>
        <dbReference type="Rhea" id="RHEA:46608"/>
        <dbReference type="Rhea" id="RHEA-COMP:11060"/>
        <dbReference type="Rhea" id="RHEA-COMP:11605"/>
        <dbReference type="ChEBI" id="CHEBI:15378"/>
        <dbReference type="ChEBI" id="CHEBI:30013"/>
        <dbReference type="ChEBI" id="CHEBI:30616"/>
        <dbReference type="ChEBI" id="CHEBI:61977"/>
        <dbReference type="ChEBI" id="CHEBI:456216"/>
        <dbReference type="EC" id="2.7.11.21"/>
    </reaction>
</comment>
<dbReference type="SUPFAM" id="SSF56112">
    <property type="entry name" value="Protein kinase-like (PK-like)"/>
    <property type="match status" value="1"/>
</dbReference>
<evidence type="ECO:0000256" key="6">
    <source>
        <dbReference type="ARBA" id="ARBA00022737"/>
    </source>
</evidence>
<evidence type="ECO:0000256" key="2">
    <source>
        <dbReference type="ARBA" id="ARBA00012424"/>
    </source>
</evidence>
<evidence type="ECO:0000256" key="1">
    <source>
        <dbReference type="ARBA" id="ARBA00004300"/>
    </source>
</evidence>
<dbReference type="EC" id="2.7.11.21" evidence="2"/>
<evidence type="ECO:0000256" key="8">
    <source>
        <dbReference type="ARBA" id="ARBA00022777"/>
    </source>
</evidence>
<protein>
    <recommendedName>
        <fullName evidence="2">polo kinase</fullName>
        <ecNumber evidence="2">2.7.11.21</ecNumber>
    </recommendedName>
</protein>
<dbReference type="GO" id="GO:0005737">
    <property type="term" value="C:cytoplasm"/>
    <property type="evidence" value="ECO:0007669"/>
    <property type="project" value="TreeGrafter"/>
</dbReference>
<evidence type="ECO:0000259" key="14">
    <source>
        <dbReference type="PROSITE" id="PS50078"/>
    </source>
</evidence>
<comment type="subcellular location">
    <subcellularLocation>
        <location evidence="1">Cytoplasm</location>
        <location evidence="1">Cytoskeleton</location>
        <location evidence="1">Microtubule organizing center</location>
        <location evidence="1">Centrosome</location>
    </subcellularLocation>
</comment>
<sequence length="569" mass="66310">MSSKEGSKHNDLPPIIVDKQNRKKYSKGQFMGKGGFAKCYEMTDMDTGLIYAGKIISRRLLTKQSQKDKAKIRIHKSVHHDNIVQFYGNFEDANNVYILLELCKRRSLMEMHRRRNAITEPEARYFMFQIVTAVAYLHENCLIHRDLKLGNLFINHKMEIKIGDFGLATDVKFNGERKKTLCGTPNYIAPEVLLKHGHSYEVDAWSLGCILYTLLIGKPPFETPNIKETYAKIKHNDYDIPKTKVSTSAANLIRRLLDPNPRSRPSMREVLKDPFFKSGYMPDGLPQSALSVAPRFDDREFRKPLNLYQEKEVHLVESDDDESLPDKKFMLYTTTLLAQIDKIYGRITTCTSLRSDDDIQHPASVPIFWISKWVDYSDKYGLGYQLNDNSVGVLFNDNSRVILFDEMTDQIQYIEKNYKEAFYSLSDYPKDLSKKITLLKYFKNYMNDHLLKTGANIEPRKGDELCRLPFLVKWYRTRSAIVLFLSNGTLQINFFQDHTKLIFCPLMQAVSYIRQDRSFKTFPLELLDRYGCTSDFCERFKYAKNLLYTISRGNLKVDNNRYIKFDEGQ</sequence>
<keyword evidence="16" id="KW-1185">Reference proteome</keyword>
<keyword evidence="4" id="KW-0723">Serine/threonine-protein kinase</keyword>
<dbReference type="PROSITE" id="PS50011">
    <property type="entry name" value="PROTEIN_KINASE_DOM"/>
    <property type="match status" value="1"/>
</dbReference>
<dbReference type="EMBL" id="LWCA01000100">
    <property type="protein sequence ID" value="OAF70899.1"/>
    <property type="molecule type" value="Genomic_DNA"/>
</dbReference>
<dbReference type="FunFam" id="3.30.200.20:FF:000091">
    <property type="entry name" value="Serine/threonine-protein kinase PLK"/>
    <property type="match status" value="1"/>
</dbReference>
<dbReference type="GO" id="GO:0005813">
    <property type="term" value="C:centrosome"/>
    <property type="evidence" value="ECO:0007669"/>
    <property type="project" value="UniProtKB-SubCell"/>
</dbReference>
<dbReference type="PANTHER" id="PTHR24345">
    <property type="entry name" value="SERINE/THREONINE-PROTEIN KINASE PLK"/>
    <property type="match status" value="1"/>
</dbReference>
<dbReference type="InterPro" id="IPR000959">
    <property type="entry name" value="POLO_box_dom"/>
</dbReference>
<dbReference type="InterPro" id="IPR008271">
    <property type="entry name" value="Ser/Thr_kinase_AS"/>
</dbReference>
<dbReference type="GO" id="GO:0007052">
    <property type="term" value="P:mitotic spindle organization"/>
    <property type="evidence" value="ECO:0007669"/>
    <property type="project" value="TreeGrafter"/>
</dbReference>
<gene>
    <name evidence="15" type="ORF">A3Q56_01298</name>
</gene>
<evidence type="ECO:0000313" key="15">
    <source>
        <dbReference type="EMBL" id="OAF70899.1"/>
    </source>
</evidence>
<dbReference type="InterPro" id="IPR033695">
    <property type="entry name" value="POLO_box_2"/>
</dbReference>
<dbReference type="GO" id="GO:0000776">
    <property type="term" value="C:kinetochore"/>
    <property type="evidence" value="ECO:0007669"/>
    <property type="project" value="TreeGrafter"/>
</dbReference>
<evidence type="ECO:0000256" key="7">
    <source>
        <dbReference type="ARBA" id="ARBA00022741"/>
    </source>
</evidence>
<dbReference type="FunFam" id="3.30.1120.30:FF:000001">
    <property type="entry name" value="Serine/threonine-protein kinase PLK"/>
    <property type="match status" value="1"/>
</dbReference>
<dbReference type="PROSITE" id="PS00108">
    <property type="entry name" value="PROTEIN_KINASE_ST"/>
    <property type="match status" value="1"/>
</dbReference>
<dbReference type="SMART" id="SM00220">
    <property type="entry name" value="S_TKc"/>
    <property type="match status" value="1"/>
</dbReference>
<dbReference type="Gene3D" id="1.10.510.10">
    <property type="entry name" value="Transferase(Phosphotransferase) domain 1"/>
    <property type="match status" value="1"/>
</dbReference>
<dbReference type="CDD" id="cd13117">
    <property type="entry name" value="POLO_box_2"/>
    <property type="match status" value="1"/>
</dbReference>
<dbReference type="InterPro" id="IPR011009">
    <property type="entry name" value="Kinase-like_dom_sf"/>
</dbReference>
<evidence type="ECO:0000256" key="9">
    <source>
        <dbReference type="ARBA" id="ARBA00022840"/>
    </source>
</evidence>
<evidence type="ECO:0000256" key="10">
    <source>
        <dbReference type="ARBA" id="ARBA00023212"/>
    </source>
</evidence>
<evidence type="ECO:0000256" key="5">
    <source>
        <dbReference type="ARBA" id="ARBA00022679"/>
    </source>
</evidence>
<dbReference type="GO" id="GO:0000922">
    <property type="term" value="C:spindle pole"/>
    <property type="evidence" value="ECO:0007669"/>
    <property type="project" value="TreeGrafter"/>
</dbReference>
<keyword evidence="6" id="KW-0677">Repeat</keyword>
<comment type="caution">
    <text evidence="15">The sequence shown here is derived from an EMBL/GenBank/DDBJ whole genome shotgun (WGS) entry which is preliminary data.</text>
</comment>
<dbReference type="GO" id="GO:0005524">
    <property type="term" value="F:ATP binding"/>
    <property type="evidence" value="ECO:0007669"/>
    <property type="project" value="UniProtKB-KW"/>
</dbReference>
<dbReference type="AlphaFoldDB" id="A0A177B9C6"/>
<dbReference type="CDD" id="cd14099">
    <property type="entry name" value="STKc_PLK"/>
    <property type="match status" value="1"/>
</dbReference>
<proteinExistence type="predicted"/>
<dbReference type="FunFam" id="1.10.510.10:FF:000571">
    <property type="entry name" value="Maternal embryonic leucine zipper kinase"/>
    <property type="match status" value="1"/>
</dbReference>
<dbReference type="Gene3D" id="3.30.200.20">
    <property type="entry name" value="Phosphorylase Kinase, domain 1"/>
    <property type="match status" value="1"/>
</dbReference>
<evidence type="ECO:0000256" key="11">
    <source>
        <dbReference type="ARBA" id="ARBA00047802"/>
    </source>
</evidence>
<dbReference type="Pfam" id="PF00069">
    <property type="entry name" value="Pkinase"/>
    <property type="match status" value="1"/>
</dbReference>
<dbReference type="InterPro" id="IPR036947">
    <property type="entry name" value="POLO_box_dom_sf"/>
</dbReference>